<accession>A0AAV8QT89</accession>
<dbReference type="InterPro" id="IPR036393">
    <property type="entry name" value="AceGlu_kinase-like_sf"/>
</dbReference>
<dbReference type="InterPro" id="IPR027356">
    <property type="entry name" value="NPH3_dom"/>
</dbReference>
<dbReference type="Gene3D" id="3.30.710.10">
    <property type="entry name" value="Potassium Channel Kv1.1, Chain A"/>
    <property type="match status" value="1"/>
</dbReference>
<dbReference type="EMBL" id="JAQQAF010000006">
    <property type="protein sequence ID" value="KAJ8479035.1"/>
    <property type="molecule type" value="Genomic_DNA"/>
</dbReference>
<feature type="domain" description="NPH3" evidence="5">
    <location>
        <begin position="289"/>
        <end position="522"/>
    </location>
</feature>
<keyword evidence="2" id="KW-0833">Ubl conjugation pathway</keyword>
<protein>
    <recommendedName>
        <fullName evidence="5">NPH3 domain-containing protein</fullName>
    </recommendedName>
</protein>
<dbReference type="Pfam" id="PF13837">
    <property type="entry name" value="Myb_DNA-bind_4"/>
    <property type="match status" value="1"/>
</dbReference>
<dbReference type="InterPro" id="IPR011333">
    <property type="entry name" value="SKP1/BTB/POZ_sf"/>
</dbReference>
<dbReference type="PROSITE" id="PS51649">
    <property type="entry name" value="NPH3"/>
    <property type="match status" value="1"/>
</dbReference>
<feature type="region of interest" description="Disordered" evidence="4">
    <location>
        <begin position="1"/>
        <end position="33"/>
    </location>
</feature>
<dbReference type="SUPFAM" id="SSF54695">
    <property type="entry name" value="POZ domain"/>
    <property type="match status" value="1"/>
</dbReference>
<evidence type="ECO:0000313" key="6">
    <source>
        <dbReference type="EMBL" id="KAJ8479035.1"/>
    </source>
</evidence>
<evidence type="ECO:0000259" key="5">
    <source>
        <dbReference type="PROSITE" id="PS51649"/>
    </source>
</evidence>
<dbReference type="Pfam" id="PF03000">
    <property type="entry name" value="NPH3"/>
    <property type="match status" value="2"/>
</dbReference>
<evidence type="ECO:0000256" key="4">
    <source>
        <dbReference type="SAM" id="MobiDB-lite"/>
    </source>
</evidence>
<evidence type="ECO:0000256" key="2">
    <source>
        <dbReference type="ARBA" id="ARBA00022786"/>
    </source>
</evidence>
<dbReference type="Proteomes" id="UP001222027">
    <property type="component" value="Unassembled WGS sequence"/>
</dbReference>
<comment type="caution">
    <text evidence="6">The sequence shown here is derived from an EMBL/GenBank/DDBJ whole genome shotgun (WGS) entry which is preliminary data.</text>
</comment>
<dbReference type="InterPro" id="IPR043454">
    <property type="entry name" value="NPH3/RPT2-like"/>
</dbReference>
<comment type="similarity">
    <text evidence="3">Belongs to the NPH3 family.</text>
</comment>
<dbReference type="Pfam" id="PF00651">
    <property type="entry name" value="BTB"/>
    <property type="match status" value="1"/>
</dbReference>
<organism evidence="6 7">
    <name type="scientific">Ensete ventricosum</name>
    <name type="common">Abyssinian banana</name>
    <name type="synonym">Musa ensete</name>
    <dbReference type="NCBI Taxonomy" id="4639"/>
    <lineage>
        <taxon>Eukaryota</taxon>
        <taxon>Viridiplantae</taxon>
        <taxon>Streptophyta</taxon>
        <taxon>Embryophyta</taxon>
        <taxon>Tracheophyta</taxon>
        <taxon>Spermatophyta</taxon>
        <taxon>Magnoliopsida</taxon>
        <taxon>Liliopsida</taxon>
        <taxon>Zingiberales</taxon>
        <taxon>Musaceae</taxon>
        <taxon>Ensete</taxon>
    </lineage>
</organism>
<evidence type="ECO:0000256" key="3">
    <source>
        <dbReference type="PROSITE-ProRule" id="PRU00982"/>
    </source>
</evidence>
<keyword evidence="7" id="KW-1185">Reference proteome</keyword>
<sequence length="910" mass="100798">MANRNMGSVGDGGQNCRGRVGSATDTRTPPYRANGTCGGDRRIGLAYAWRLVQLRSLPFTISIIPFFPSRKVNFSGLVTMSCTDDRACRFYRRGSDWFSKTGIPCDIVIEVEGQMFHLHKFPLLSKCGKIARISEVSQNVKEGTHHILSGCPGGADAFLLAAKFCYGLKVELSPKNIITVHSIAEYLEMTEQLDENNLLPEAERFFHKFVLHSWKDCILALQRSEGSLPNAESLPIVTKCINALSRMVCTDLSLFGWPMMMYGSLQSPGGSILWNGINTGAKIRSSQSDWWFEDISCLAVPMFRRVIEAMYERGVRPVIVAGALMYYTRRYLRGLDRWMKKQGSRDLAFLTVTPAVVDHKVLLENIVSLLPQKKGKSYCRFLLGLLRFAIILNLCQPSMETLERTIGMQLELATLDGLLIPNFSKSDNLYDTDCVERIIHHFLHSQESEALPKSCRSQNDGLYRALDVYLKAHPWLAETEKMQLCSVIDYGKLSVDACAHASQNERLPQRIILQVLYFEQLQLRLSLSHYLDALDIDSTAAANNVVGHILQRDGWISLIRENQALKVDMESLTSREVSSIHSQVTRVYGNFLSLLSYTGLEAGDNFLPVNWQDIRSLVAGSCPSHRWCSLCKGEQHAVVASNITCKGIQLERVGKMSWNDASKPRGITPLAVTPPRLDLDAVTSTPTPRLPPHGLRLSEAPERKGFVVDGGGGEDHEGCGEAFGQTDASKCLVAPAFDDHCFVVDDNTFADRHSATIVSERCNKHKVGKSVEQCTNKIDNLKKRYKVECQWLNCGGVPAGHWPWFKKMEQIVGSSSSSPKTAPDEDKSIIVGGPAAVMRQIRSLAGVGPQNVDPKVIALIAKEIATANHSGLEVAVVIGGRYIFCGDTWISATGIDRATTYQMGVALCIC</sequence>
<comment type="pathway">
    <text evidence="1">Protein modification; protein ubiquitination.</text>
</comment>
<dbReference type="InterPro" id="IPR044822">
    <property type="entry name" value="Myb_DNA-bind_4"/>
</dbReference>
<evidence type="ECO:0000256" key="1">
    <source>
        <dbReference type="ARBA" id="ARBA00004906"/>
    </source>
</evidence>
<dbReference type="InterPro" id="IPR000210">
    <property type="entry name" value="BTB/POZ_dom"/>
</dbReference>
<reference evidence="6 7" key="1">
    <citation type="submission" date="2022-12" db="EMBL/GenBank/DDBJ databases">
        <title>Chromosome-scale assembly of the Ensete ventricosum genome.</title>
        <authorList>
            <person name="Dussert Y."/>
            <person name="Stocks J."/>
            <person name="Wendawek A."/>
            <person name="Woldeyes F."/>
            <person name="Nichols R.A."/>
            <person name="Borrell J.S."/>
        </authorList>
    </citation>
    <scope>NUCLEOTIDE SEQUENCE [LARGE SCALE GENOMIC DNA]</scope>
    <source>
        <strain evidence="7">cv. Maze</strain>
        <tissue evidence="6">Seeds</tissue>
    </source>
</reference>
<proteinExistence type="inferred from homology"/>
<evidence type="ECO:0000313" key="7">
    <source>
        <dbReference type="Proteomes" id="UP001222027"/>
    </source>
</evidence>
<dbReference type="PANTHER" id="PTHR32370">
    <property type="entry name" value="OS12G0117600 PROTEIN"/>
    <property type="match status" value="1"/>
</dbReference>
<dbReference type="Gene3D" id="3.40.1160.10">
    <property type="entry name" value="Acetylglutamate kinase-like"/>
    <property type="match status" value="1"/>
</dbReference>
<dbReference type="AlphaFoldDB" id="A0AAV8QT89"/>
<name>A0AAV8QT89_ENSVE</name>
<gene>
    <name evidence="6" type="ORF">OPV22_022762</name>
</gene>